<evidence type="ECO:0000313" key="1">
    <source>
        <dbReference type="Proteomes" id="UP000694941"/>
    </source>
</evidence>
<proteinExistence type="predicted"/>
<evidence type="ECO:0000313" key="2">
    <source>
        <dbReference type="RefSeq" id="XP_022257860.1"/>
    </source>
</evidence>
<dbReference type="Proteomes" id="UP000694941">
    <property type="component" value="Unplaced"/>
</dbReference>
<reference evidence="2" key="1">
    <citation type="submission" date="2025-08" db="UniProtKB">
        <authorList>
            <consortium name="RefSeq"/>
        </authorList>
    </citation>
    <scope>IDENTIFICATION</scope>
    <source>
        <tissue evidence="2">Muscle</tissue>
    </source>
</reference>
<sequence>MRVQQSEFLCRLSLIFLKDALPSSRAKESALKRLKVTRDVLEKLYLSNMETLNVLYKTHHYHRSLKMVQVSERERKPYESEHSSVKSLCVTIHSLILHLQAALLRVKTIEEHVDEVHKESVKSAGQNESLLSLVNDELHTMDGWLDEVSAEIQASSDCVSQSQMLIKQILGIKMNPNLETSIQDSGLHNNKQRTEKVEIIDSAPSCLHIGDPMIEDQVFEAYIDESEKSHNLISDSFFLSEHDRKKQELETSTRLFKELCSVLVVRKEGCRQKELDGPLAREKNDSALPDKSNCQDVINAEDFVVLQSSVDEVEKEDKIISGSCSFEDKKMTKIKNFQDQSCEHLLNNEQNVESKSDDFNSDSIKNTCKSKGFSPSYNIPSEKENSRTDEILKLKVPGVSDGNLFFTKTVAALAAERSKLFGLSGQTVLGESEECFEDSDNNSDCENIS</sequence>
<keyword evidence="1" id="KW-1185">Reference proteome</keyword>
<dbReference type="GeneID" id="106473756"/>
<dbReference type="RefSeq" id="XP_022257860.1">
    <property type="nucleotide sequence ID" value="XM_022402152.1"/>
</dbReference>
<name>A0ABM1TPQ4_LIMPO</name>
<dbReference type="PANTHER" id="PTHR15989">
    <property type="entry name" value="VEZATIN"/>
    <property type="match status" value="1"/>
</dbReference>
<dbReference type="PANTHER" id="PTHR15989:SF5">
    <property type="entry name" value="VEZATIN"/>
    <property type="match status" value="1"/>
</dbReference>
<dbReference type="InterPro" id="IPR026858">
    <property type="entry name" value="Vezatin"/>
</dbReference>
<protein>
    <submittedName>
        <fullName evidence="2">Uncharacterized protein LOC106473756 isoform X2</fullName>
    </submittedName>
</protein>
<organism evidence="1 2">
    <name type="scientific">Limulus polyphemus</name>
    <name type="common">Atlantic horseshoe crab</name>
    <dbReference type="NCBI Taxonomy" id="6850"/>
    <lineage>
        <taxon>Eukaryota</taxon>
        <taxon>Metazoa</taxon>
        <taxon>Ecdysozoa</taxon>
        <taxon>Arthropoda</taxon>
        <taxon>Chelicerata</taxon>
        <taxon>Merostomata</taxon>
        <taxon>Xiphosura</taxon>
        <taxon>Limulidae</taxon>
        <taxon>Limulus</taxon>
    </lineage>
</organism>
<gene>
    <name evidence="2" type="primary">LOC106473756</name>
</gene>
<accession>A0ABM1TPQ4</accession>